<feature type="region of interest" description="Disordered" evidence="5">
    <location>
        <begin position="1"/>
        <end position="27"/>
    </location>
</feature>
<feature type="compositionally biased region" description="Low complexity" evidence="5">
    <location>
        <begin position="3917"/>
        <end position="3931"/>
    </location>
</feature>
<feature type="compositionally biased region" description="Polar residues" evidence="5">
    <location>
        <begin position="2893"/>
        <end position="2904"/>
    </location>
</feature>
<feature type="region of interest" description="Disordered" evidence="5">
    <location>
        <begin position="481"/>
        <end position="542"/>
    </location>
</feature>
<feature type="compositionally biased region" description="Low complexity" evidence="5">
    <location>
        <begin position="1575"/>
        <end position="1586"/>
    </location>
</feature>
<feature type="compositionally biased region" description="Basic and acidic residues" evidence="5">
    <location>
        <begin position="3310"/>
        <end position="3324"/>
    </location>
</feature>
<feature type="compositionally biased region" description="Basic and acidic residues" evidence="5">
    <location>
        <begin position="2355"/>
        <end position="2370"/>
    </location>
</feature>
<dbReference type="InterPro" id="IPR001965">
    <property type="entry name" value="Znf_PHD"/>
</dbReference>
<feature type="compositionally biased region" description="Basic and acidic residues" evidence="5">
    <location>
        <begin position="2164"/>
        <end position="2192"/>
    </location>
</feature>
<feature type="compositionally biased region" description="Basic and acidic residues" evidence="5">
    <location>
        <begin position="869"/>
        <end position="892"/>
    </location>
</feature>
<feature type="compositionally biased region" description="Low complexity" evidence="5">
    <location>
        <begin position="3201"/>
        <end position="3212"/>
    </location>
</feature>
<feature type="region of interest" description="Disordered" evidence="5">
    <location>
        <begin position="2789"/>
        <end position="2822"/>
    </location>
</feature>
<feature type="region of interest" description="Disordered" evidence="5">
    <location>
        <begin position="869"/>
        <end position="920"/>
    </location>
</feature>
<dbReference type="PANTHER" id="PTHR14296">
    <property type="entry name" value="REMODELING AND SPACING FACTOR 1"/>
    <property type="match status" value="1"/>
</dbReference>
<feature type="compositionally biased region" description="Acidic residues" evidence="5">
    <location>
        <begin position="4097"/>
        <end position="4107"/>
    </location>
</feature>
<dbReference type="PANTHER" id="PTHR14296:SF16">
    <property type="entry name" value="REMODELING AND SPACING FACTOR 1"/>
    <property type="match status" value="1"/>
</dbReference>
<evidence type="ECO:0000256" key="1">
    <source>
        <dbReference type="ARBA" id="ARBA00022723"/>
    </source>
</evidence>
<feature type="compositionally biased region" description="Basic and acidic residues" evidence="5">
    <location>
        <begin position="647"/>
        <end position="657"/>
    </location>
</feature>
<feature type="compositionally biased region" description="Basic and acidic residues" evidence="5">
    <location>
        <begin position="91"/>
        <end position="113"/>
    </location>
</feature>
<organism evidence="7">
    <name type="scientific">Timema douglasi</name>
    <name type="common">Walking stick</name>
    <dbReference type="NCBI Taxonomy" id="61478"/>
    <lineage>
        <taxon>Eukaryota</taxon>
        <taxon>Metazoa</taxon>
        <taxon>Ecdysozoa</taxon>
        <taxon>Arthropoda</taxon>
        <taxon>Hexapoda</taxon>
        <taxon>Insecta</taxon>
        <taxon>Pterygota</taxon>
        <taxon>Neoptera</taxon>
        <taxon>Polyneoptera</taxon>
        <taxon>Phasmatodea</taxon>
        <taxon>Timematodea</taxon>
        <taxon>Timematoidea</taxon>
        <taxon>Timematidae</taxon>
        <taxon>Timema</taxon>
    </lineage>
</organism>
<feature type="compositionally biased region" description="Polar residues" evidence="5">
    <location>
        <begin position="2797"/>
        <end position="2815"/>
    </location>
</feature>
<feature type="region of interest" description="Disordered" evidence="5">
    <location>
        <begin position="647"/>
        <end position="684"/>
    </location>
</feature>
<dbReference type="SUPFAM" id="SSF57903">
    <property type="entry name" value="FYVE/PHD zinc finger"/>
    <property type="match status" value="1"/>
</dbReference>
<dbReference type="InterPro" id="IPR019787">
    <property type="entry name" value="Znf_PHD-finger"/>
</dbReference>
<gene>
    <name evidence="7" type="ORF">TDIB3V08_LOCUS4554</name>
</gene>
<feature type="compositionally biased region" description="Low complexity" evidence="5">
    <location>
        <begin position="4058"/>
        <end position="4067"/>
    </location>
</feature>
<feature type="compositionally biased region" description="Basic and acidic residues" evidence="5">
    <location>
        <begin position="2674"/>
        <end position="2698"/>
    </location>
</feature>
<feature type="compositionally biased region" description="Polar residues" evidence="5">
    <location>
        <begin position="146"/>
        <end position="164"/>
    </location>
</feature>
<dbReference type="CDD" id="cd15543">
    <property type="entry name" value="PHD_RSF1"/>
    <property type="match status" value="1"/>
</dbReference>
<feature type="compositionally biased region" description="Acidic residues" evidence="5">
    <location>
        <begin position="4068"/>
        <end position="4085"/>
    </location>
</feature>
<feature type="compositionally biased region" description="Basic and acidic residues" evidence="5">
    <location>
        <begin position="3756"/>
        <end position="3770"/>
    </location>
</feature>
<feature type="region of interest" description="Disordered" evidence="5">
    <location>
        <begin position="294"/>
        <end position="353"/>
    </location>
</feature>
<feature type="compositionally biased region" description="Pro residues" evidence="5">
    <location>
        <begin position="2877"/>
        <end position="2886"/>
    </location>
</feature>
<evidence type="ECO:0000256" key="3">
    <source>
        <dbReference type="ARBA" id="ARBA00022833"/>
    </source>
</evidence>
<feature type="domain" description="PHD-type" evidence="6">
    <location>
        <begin position="4130"/>
        <end position="4180"/>
    </location>
</feature>
<keyword evidence="2 4" id="KW-0863">Zinc-finger</keyword>
<feature type="compositionally biased region" description="Basic and acidic residues" evidence="5">
    <location>
        <begin position="3570"/>
        <end position="3624"/>
    </location>
</feature>
<accession>A0A7R8Z8H5</accession>
<feature type="region of interest" description="Disordered" evidence="5">
    <location>
        <begin position="4310"/>
        <end position="4681"/>
    </location>
</feature>
<evidence type="ECO:0000259" key="6">
    <source>
        <dbReference type="PROSITE" id="PS50016"/>
    </source>
</evidence>
<dbReference type="InterPro" id="IPR028938">
    <property type="entry name" value="Rsf1-like"/>
</dbReference>
<feature type="compositionally biased region" description="Basic residues" evidence="5">
    <location>
        <begin position="3886"/>
        <end position="3904"/>
    </location>
</feature>
<feature type="region of interest" description="Disordered" evidence="5">
    <location>
        <begin position="447"/>
        <end position="466"/>
    </location>
</feature>
<feature type="compositionally biased region" description="Polar residues" evidence="5">
    <location>
        <begin position="1624"/>
        <end position="1666"/>
    </location>
</feature>
<keyword evidence="3" id="KW-0862">Zinc</keyword>
<feature type="region of interest" description="Disordered" evidence="5">
    <location>
        <begin position="1116"/>
        <end position="1203"/>
    </location>
</feature>
<feature type="compositionally biased region" description="Polar residues" evidence="5">
    <location>
        <begin position="192"/>
        <end position="205"/>
    </location>
</feature>
<feature type="compositionally biased region" description="Basic and acidic residues" evidence="5">
    <location>
        <begin position="972"/>
        <end position="981"/>
    </location>
</feature>
<dbReference type="PROSITE" id="PS50016">
    <property type="entry name" value="ZF_PHD_2"/>
    <property type="match status" value="1"/>
</dbReference>
<feature type="region of interest" description="Disordered" evidence="5">
    <location>
        <begin position="2609"/>
        <end position="2698"/>
    </location>
</feature>
<feature type="compositionally biased region" description="Basic and acidic residues" evidence="5">
    <location>
        <begin position="330"/>
        <end position="343"/>
    </location>
</feature>
<feature type="compositionally biased region" description="Polar residues" evidence="5">
    <location>
        <begin position="3297"/>
        <end position="3309"/>
    </location>
</feature>
<feature type="region of interest" description="Disordered" evidence="5">
    <location>
        <begin position="4939"/>
        <end position="5240"/>
    </location>
</feature>
<feature type="region of interest" description="Disordered" evidence="5">
    <location>
        <begin position="1937"/>
        <end position="1996"/>
    </location>
</feature>
<feature type="compositionally biased region" description="Basic and acidic residues" evidence="5">
    <location>
        <begin position="3831"/>
        <end position="3863"/>
    </location>
</feature>
<keyword evidence="1" id="KW-0479">Metal-binding</keyword>
<feature type="region of interest" description="Disordered" evidence="5">
    <location>
        <begin position="3172"/>
        <end position="3212"/>
    </location>
</feature>
<evidence type="ECO:0000313" key="7">
    <source>
        <dbReference type="EMBL" id="CAD7198272.1"/>
    </source>
</evidence>
<feature type="compositionally biased region" description="Basic and acidic residues" evidence="5">
    <location>
        <begin position="3520"/>
        <end position="3537"/>
    </location>
</feature>
<feature type="compositionally biased region" description="Polar residues" evidence="5">
    <location>
        <begin position="5198"/>
        <end position="5213"/>
    </location>
</feature>
<feature type="region of interest" description="Disordered" evidence="5">
    <location>
        <begin position="2065"/>
        <end position="2258"/>
    </location>
</feature>
<dbReference type="GO" id="GO:0042393">
    <property type="term" value="F:histone binding"/>
    <property type="evidence" value="ECO:0007669"/>
    <property type="project" value="TreeGrafter"/>
</dbReference>
<feature type="region of interest" description="Disordered" evidence="5">
    <location>
        <begin position="4726"/>
        <end position="4756"/>
    </location>
</feature>
<sequence length="5240" mass="570850">MREGEWKLSSTLTLSNGPINLTRTGVESRNREGLVKLMSQLSSNDPLNDDLDPVLNEDSNSLEIEKPITDTGQAEFIDGELKNLSGGMDGDGSKMEERGESEEEGRTKEEAVKNKPNKLPPVQSDPKSGSRKITEQEEAVEFEAPSDSSKSQEAPSFSLNGNTVTGKLPKRKGKTKKSSKKLTSKDFPGHISANQPATVSASTTPPVEVDPKLPIEIETDILTQNAAILISTNKLASKLSSLTEDSRHISEKLKPTLHTEDKTIKLLSENSDPIHPRDKISTEVLPEKVKSLLLPEKTNPSLPLGKTNTPVETTNSSTLYQKSNSTCPPNEKDVKVPSKKDDSVQPSKPLDNTDISLDKAECLSLVKKTNLFTSDKTDDGSSEKVKLISPTEKSIPKMPTVKNDSKLLFEKEPQLTTTQIETPKIPIGKEVVNPNSDNLSDTRQGNEELAQVQSTTNDLKNETPTLSSKLGNISAVKEGILSKDQKVPINSEEKSKHGEHKPNKSEQLNQESSKTNDKLDKNGSLEVVSSPLQSTSGGDATKTLVDKNSLIDDKLEAALREMEGGKSPGEINILPTEPSIGSGVTIAAMLAEGLGSKFDFANTEVKVGRKSSKMVEKDKSIEVLSAHLKTKVMEDGVAAGILNPSSKKETKQLHERLSSQGTYNSWDPKPESKVGGKTNIGSWDMSQSGKVQDVRFDPRSEPVKGFGIMNLKEAGIDLSSLKTSTSLGERKTPSLDLSRVKVGVMGMDLSAKKSPEIIPLVSNMSKKPELKVTHELAGSAGVCDLSTKKSPDKITHPPNFDPAQAYNFGSKMGLGMGVLPLSMATDLSTRKMAFNIAEYMNTRLDSRTLGGLTQIEKLTLLSQSIKPNEDRKTFLPGDDISRGVKRDSREAGGSDSWTNKMARYVEPSENRGSGSLIPPNLEVGEAIEEPLMLVRGEGSGRECDTGNPAKDTQNSTQKAKDADDTQNNRTQKTKDADDTKNNSKTLTGNSSSLGNSNENISFVEGDSIGSKSESEKQSINAPDQETVESSKALANIESFGVVSSLEIKQKNITESSIHGEEKLDKSVPNEFVQNEKMPIEMSKTQSMPVQKEIPNVCTLVTSAAENLTIVDRKIESHGKTEDKAPNINSPPIRLNRLVSNNPSESTSYGMSRKTGIEADSTSQVYASASRRKNDEKKGEDLTKALDPSNSGEPLGSLKQLRQSSSDAIQYGHAEDLTISNKLGVNLIEQSKSAGSFKPKLFRPHALDFGPKKHVESVELSPSVTSVSLCDTSKLIDIPRYSSGITNPKAESSKAFCTPEISVSAPKTEADEKLKSSSHSESLSTISERDQSSKKLPIQTTSLKNSEAPLPITKRELTKSPNTISEESFTSKKPVVAPLFCNPIVEQTLMPSRECTISSSSELQKDKSLLQQTLTNVSKLSKSPEPPHVSGTLLANFSVDLLKPSEAPLPVTKRFLQSVSKSPTNLEESDKVSPTKTPPKLWSIEAICASDDKTKGVADKSGASSSPLISSSVIDSSAPTLAKQEKMCKWSLGIQVIKKSQQDEGSPTTKKTSRWDVGKPTLASVAQTPTQAAEKLSSSSTIRTLSSDVHVPVSSSTDKEITNKISSASYVDWSSKHTTSSSKTRPCSSLQNKGDTLNKYENVSSSVAEPLSPISSEHSSTTKNGAKLTIQNLKPEVKTSNISAEKTPSSRIDNVSVEIKQSSRIDNVNVETKPSLRIDSANVETKPSSRIDNTSVETKLSSRIDNVSVETKPSSRIDIVVETKPSSKIDNAVETKPSSGIENVSVEKKLSSKIENVVETIPSFRIDNASVETKPSSRIDNFNIETKSSSKMDNVSVETKPSSRVDNLNIETKHSSRLDNASVETKPSSRIDTAIVETKPSSRIDNVSVETKPSYRIDNASVKTKLSSRIHNVVETKSSSRIDSVSVETKPSLRIDSANVETKPSSRIDNASVETKPSSRIDNASVETKSSSRIDNASVETKPSSRTDNASVETKPSSRIDTAIVEIKPSSRLDILNVETKHSSRIDNVIDETKPSSRIDNVIVETKPSSRTDNVSVETKPSFRIDNVSVETKPSSRIDNASVETKPSSRIDNASVKTKPSSRIDNASVESKPSSRIDNASVETKPSSRIDNASVETKPSSKIDNASFGTKPSSRLDNISIETKTSSRIDNVRVETKPSSKIDNVRVETKPSSRIDNASGETKPSSRIDNASVETKPSSRIDNASVETKPSPRIDNASVETKPSSRIDNASGETKPSSRIGIASSEIESSPILNKPSEKIAESLQKEMEIVESKLPSKMKSVPPKLIPIPEKSSKHLNNVLVEETTPGIDPSTLVKDKKHGTNLNLLEPDSSSELSRTDCKNNSEEKASDKPMPRFIFGSGCLPTQSKTSLLGVTVTPVAINESDKSDKTINLYESNLKDFKDNIINSSSVKSKIGPSSEILSFSIANMVDKTFNSEKSKCDHIGEKSKGFSIQDLCGISSPEKDVLISKSADKSDKHHTKSSDTGASVEVCCDSSADTKVPNTDKMIGGEKEVTSQFVADSSISLRDGLMKVIAGQDNKELPDKTNVDLISIENKLPIKSLVFPVKESKVVPASAIGANIPTQKHISENVSSNNSFIPKRSTDVFSSQQPGSIEEDSARTNTSKQIPKNASFDQTSSVSGRDESKTQATPETCENAKSKLSSKLDENQFSKSEKVSEEKVAAKLEKQKESEKPVSKSKITSGINIAETELNKIEKPNLVKSFLTPSKRHIKETNVLSNTLPNNLLPSHHSAENSKFLKTFSETSTILNTREGPKVDSTVSSSVPQSKLSQVSSGSGKRRKSVESISMGIMMGKLTGKAGLALQSKISEIPLSGTQLLDKVLDIDSRKIGVLEENPGLKPPELPKPLPTLKASPESTSTNVASPESLTSLLIGKSKDKENCTKSLSSKDEGKLFDEKLECVLLDESLTEKSPNDKVGRHELSVKPFNTTKDDIKHDSSTSVELPSKKIDFFKSDTSLFVENKDGTKTSSSQAIEKQEQPIDVTKPLEEIKIIKSKDLSQPEKLAAKSSEKEVCKSPTVEKILEKKSVDNSSPATLLEVDSDSVIISSNLEKNSKVDSTSLSKSKTEIGIKVLDTKILVPSIDKPLAPSTQQIGKVDETCVTSTIVVKSLEKADEINILESNVTTDKTIDKPVSSSVLAKSQEQDDTKTSVSPSKPIKDDETSSICTISPSSKKSSIVPTSAQILLPTKDDAKQIDTVVTSSVAKSLKDIDNKPSIELSKIADSLNEASVTLNIAEDEIKVVGVVSSDSAIKEPVKTGTKPNSLPLSSTSPGEEKTPIKSPEEPKKIFLKLKPQSELLMPGKEPLIPPPVNKDSKTPSPEKLSPIGRLKIIPEASITSFMKFSTPLRDPDASRGVGSFHLSREQQPMVMAVQGLNCPSVDKPTTVQGISKLPKQKGEPISSPAEPKGLRQTASPPEKSGRPTNIVLTRVQAQLAEKLRGPPSVGETKALGKKLEIKKNRGKAPFSKTDKVEAIKTVDLATTDSKETEHKDKEGIEERPKVAKRNLRGKVKGIQEPSTKHGLKKGVNKMGIEPLKENKNLVEESTNKSMKECKEKSRDDLEGKSDSESKKILEEIKPRKDEETEKLKNTLSKESLKEGLRVKLAASEAQLKAENEHLKTETKSALSDTQLGTEITKLTASDALMKLETSTLDTALHKEQPSPELVLKTTTIQNLSLDYIPPPVELTRTRNSFPPRGNKAKAATRRARTKSGEIKPPIEIPKKEEAKTPDDHLVVESSEDLSPQRVTRAKRYKTTPEIKVSPEIKATEEEAGRKRERNDAEVDVGGKRRKMKGKRTPDLELRRTIEEQKRLEGGDSSSDEDRFDVPEHFGGMSTEEDSSSVPVVITGEKKRGKPVSRGRGRARGKGKGRGTTPSAKTATESPAPSSDVPSDSSKPSPKKNKGSRILKGLDMGAELLTDDTGAGPSSGTPVRQSRRIAQIKIKEEAERRELEEMTLYSYHEEQRKKKNKKQNKHENSNEAKVESDEDYIQLGQEEPLSSKIKRKKRKKKSGISKFNELNPWMSSSGSSSSSQEEVEEDEEEELEPTEDESNLVFKSDHEFSPESDLEGEEGDIQLPRRARTAQKESDGELAEVDDHACQKCGKMDHPEWILLCDKCDNGWHGSCLRPALLVIPEGDWFCPPCEHTSLLVNLQERLCEYDRCSKRRENEELRRKRLAYVGISLDNVLPNKDKEEESAAESTQGSGDKRSSSSSQSGHSSGDESEPVYQLRERRQALFSYRFNEYDDLINSAIQDELEAVKGAGNQGRGKDIANIVNAEKDELASGETEKEGQEESKVEEEEEDEEEAPGYIPPVKPKYISLGKKKHRRLNSLDISSEDDAESDEDFKGTSSEEDEEDDEEPLDSDDSELGRRRSRRSNQPVRRSSRARTTRFDREFINDETDSDYAPKRKKTRRLFVESDSEESDDWNRSKRRKSSGHKLGLSHKSKSKKKKKKESVDDESGVESAKEKKPRKRKVKFGGLDSLDDVPIMPRTRGRKMNYQEMAGSDSEEEILKAMQKKLETEDEEFLASKENFDDEDGVKEDDKEAAEEEDDPEEEAVVQSAAIKKGKQERKPKQKKKGVRKPREKKPKAEKKLQRVKTIRVKRPLTPVESEEYDEEEEEEDLMPMTEEEREMMEMEAEAEEEERLMMEEELAREEGLMALEDEEVEEEEEEELTAEEAQMMVMLEAERVKKAAKEEKKRLKKEQKKLEKKEQKKRGKLARKLEEAQAAAEATAVAMSSVGLGGINRPAEGGVPAQGSGPIPPNLPTQSHVTPPLSYPHLMGPQHPMVPEMVQPPMPAPLDHKLEEGEIPIGAMALDAISPTKPKRRGRGRGKATIAAAAAAAAAAENSVGGKMVERFPPSPQGFVPQQPPQPGGSVITRMLQAQPAVSTQSFTAAAAAMGHKYFGSPTPGSEQPPARGVGPMPQVASQFQIPPRGRIPSPYRQTGPPPPLTSSPSGSPSMPPHYGRAPMGQMPPMRMRTAGLNNAPPPPQMYHTSHHPLDPSPSGGGPIAIASTTSGGGSSPLHQSPTPTGSPLSGKPGQNTPPPPPYARGPGLPAMSSVPGPAIPPPLIRYPADVGPPLSNGSRHPPQVSQFAPSGAPGHLQQPQPSPPQHPGRNAYPPYHPPPSYHYGAYPPPPPLTTADDAMPPTVYQGSPYPDHFSTLDASSNLQPSDNSNSKSYDEEGGGEFGGLVSYFSSQREDDLDT</sequence>
<feature type="compositionally biased region" description="Polar residues" evidence="5">
    <location>
        <begin position="5117"/>
        <end position="5130"/>
    </location>
</feature>
<feature type="compositionally biased region" description="Basic residues" evidence="5">
    <location>
        <begin position="168"/>
        <end position="182"/>
    </location>
</feature>
<evidence type="ECO:0000256" key="2">
    <source>
        <dbReference type="ARBA" id="ARBA00022771"/>
    </source>
</evidence>
<feature type="compositionally biased region" description="Polar residues" evidence="5">
    <location>
        <begin position="298"/>
        <end position="328"/>
    </location>
</feature>
<feature type="compositionally biased region" description="Basic residues" evidence="5">
    <location>
        <begin position="4035"/>
        <end position="4046"/>
    </location>
</feature>
<feature type="region of interest" description="Disordered" evidence="5">
    <location>
        <begin position="2872"/>
        <end position="2904"/>
    </location>
</feature>
<feature type="compositionally biased region" description="Basic and acidic residues" evidence="5">
    <location>
        <begin position="3976"/>
        <end position="3987"/>
    </location>
</feature>
<feature type="compositionally biased region" description="Basic and acidic residues" evidence="5">
    <location>
        <begin position="3790"/>
        <end position="3822"/>
    </location>
</feature>
<feature type="compositionally biased region" description="Low complexity" evidence="5">
    <location>
        <begin position="985"/>
        <end position="999"/>
    </location>
</feature>
<feature type="compositionally biased region" description="Low complexity" evidence="5">
    <location>
        <begin position="4234"/>
        <end position="4252"/>
    </location>
</feature>
<dbReference type="GO" id="GO:0045892">
    <property type="term" value="P:negative regulation of DNA-templated transcription"/>
    <property type="evidence" value="ECO:0007669"/>
    <property type="project" value="TreeGrafter"/>
</dbReference>
<feature type="region of interest" description="Disordered" evidence="5">
    <location>
        <begin position="2327"/>
        <end position="2370"/>
    </location>
</feature>
<feature type="compositionally biased region" description="Polar residues" evidence="5">
    <location>
        <begin position="451"/>
        <end position="466"/>
    </location>
</feature>
<feature type="compositionally biased region" description="Acidic residues" evidence="5">
    <location>
        <begin position="4568"/>
        <end position="4592"/>
    </location>
</feature>
<feature type="compositionally biased region" description="Polar residues" evidence="5">
    <location>
        <begin position="2639"/>
        <end position="2659"/>
    </location>
</feature>
<dbReference type="Pfam" id="PF00628">
    <property type="entry name" value="PHD"/>
    <property type="match status" value="1"/>
</dbReference>
<feature type="compositionally biased region" description="Polar residues" evidence="5">
    <location>
        <begin position="8"/>
        <end position="25"/>
    </location>
</feature>
<feature type="compositionally biased region" description="Polar residues" evidence="5">
    <location>
        <begin position="2068"/>
        <end position="2163"/>
    </location>
</feature>
<feature type="compositionally biased region" description="Polar residues" evidence="5">
    <location>
        <begin position="2193"/>
        <end position="2227"/>
    </location>
</feature>
<proteinExistence type="predicted"/>
<feature type="compositionally biased region" description="Polar residues" evidence="5">
    <location>
        <begin position="1938"/>
        <end position="1996"/>
    </location>
</feature>
<feature type="compositionally biased region" description="Pro residues" evidence="5">
    <location>
        <begin position="5156"/>
        <end position="5174"/>
    </location>
</feature>
<feature type="compositionally biased region" description="Polar residues" evidence="5">
    <location>
        <begin position="1137"/>
        <end position="1149"/>
    </location>
</feature>
<dbReference type="SMART" id="SM00249">
    <property type="entry name" value="PHD"/>
    <property type="match status" value="1"/>
</dbReference>
<feature type="region of interest" description="Disordered" evidence="5">
    <location>
        <begin position="3413"/>
        <end position="3461"/>
    </location>
</feature>
<feature type="compositionally biased region" description="Basic and acidic residues" evidence="5">
    <location>
        <begin position="4311"/>
        <end position="4329"/>
    </location>
</feature>
<dbReference type="InterPro" id="IPR013083">
    <property type="entry name" value="Znf_RING/FYVE/PHD"/>
</dbReference>
<feature type="compositionally biased region" description="Basic and acidic residues" evidence="5">
    <location>
        <begin position="1171"/>
        <end position="1183"/>
    </location>
</feature>
<feature type="compositionally biased region" description="Polar residues" evidence="5">
    <location>
        <begin position="3907"/>
        <end position="3916"/>
    </location>
</feature>
<feature type="compositionally biased region" description="Basic residues" evidence="5">
    <location>
        <begin position="3734"/>
        <end position="3745"/>
    </location>
</feature>
<evidence type="ECO:0000256" key="4">
    <source>
        <dbReference type="PROSITE-ProRule" id="PRU00146"/>
    </source>
</evidence>
<dbReference type="GO" id="GO:0008270">
    <property type="term" value="F:zinc ion binding"/>
    <property type="evidence" value="ECO:0007669"/>
    <property type="project" value="UniProtKB-KW"/>
</dbReference>
<feature type="compositionally biased region" description="Basic and acidic residues" evidence="5">
    <location>
        <begin position="514"/>
        <end position="523"/>
    </location>
</feature>
<feature type="compositionally biased region" description="Basic residues" evidence="5">
    <location>
        <begin position="4600"/>
        <end position="4639"/>
    </location>
</feature>
<feature type="compositionally biased region" description="Polar residues" evidence="5">
    <location>
        <begin position="5058"/>
        <end position="5069"/>
    </location>
</feature>
<feature type="compositionally biased region" description="Polar residues" evidence="5">
    <location>
        <begin position="2341"/>
        <end position="2354"/>
    </location>
</feature>
<feature type="region of interest" description="Disordered" evidence="5">
    <location>
        <begin position="1306"/>
        <end position="1345"/>
    </location>
</feature>
<feature type="region of interest" description="Disordered" evidence="5">
    <location>
        <begin position="4782"/>
        <end position="4806"/>
    </location>
</feature>
<dbReference type="InterPro" id="IPR019786">
    <property type="entry name" value="Zinc_finger_PHD-type_CS"/>
</dbReference>
<reference evidence="7" key="1">
    <citation type="submission" date="2020-11" db="EMBL/GenBank/DDBJ databases">
        <authorList>
            <person name="Tran Van P."/>
        </authorList>
    </citation>
    <scope>NUCLEOTIDE SEQUENCE</scope>
</reference>
<feature type="compositionally biased region" description="Acidic residues" evidence="5">
    <location>
        <begin position="4645"/>
        <end position="4681"/>
    </location>
</feature>
<feature type="compositionally biased region" description="Basic and acidic residues" evidence="5">
    <location>
        <begin position="4008"/>
        <end position="4018"/>
    </location>
</feature>
<feature type="region of interest" description="Disordered" evidence="5">
    <location>
        <begin position="3291"/>
        <end position="3364"/>
    </location>
</feature>
<feature type="region of interest" description="Disordered" evidence="5">
    <location>
        <begin position="4223"/>
        <end position="4262"/>
    </location>
</feature>
<feature type="compositionally biased region" description="Acidic residues" evidence="5">
    <location>
        <begin position="4385"/>
        <end position="4401"/>
    </location>
</feature>
<evidence type="ECO:0000256" key="5">
    <source>
        <dbReference type="SAM" id="MobiDB-lite"/>
    </source>
</evidence>
<name>A0A7R8Z8H5_TIMDO</name>
<feature type="region of interest" description="Disordered" evidence="5">
    <location>
        <begin position="937"/>
        <end position="1029"/>
    </location>
</feature>
<feature type="compositionally biased region" description="Acidic residues" evidence="5">
    <location>
        <begin position="4330"/>
        <end position="4341"/>
    </location>
</feature>
<dbReference type="EMBL" id="OA566090">
    <property type="protein sequence ID" value="CAD7198272.1"/>
    <property type="molecule type" value="Genomic_DNA"/>
</dbReference>
<feature type="compositionally biased region" description="Basic residues" evidence="5">
    <location>
        <begin position="3538"/>
        <end position="3547"/>
    </location>
</feature>
<dbReference type="PROSITE" id="PS01359">
    <property type="entry name" value="ZF_PHD_1"/>
    <property type="match status" value="1"/>
</dbReference>
<feature type="compositionally biased region" description="Basic and acidic residues" evidence="5">
    <location>
        <begin position="481"/>
        <end position="504"/>
    </location>
</feature>
<feature type="region of interest" description="Disordered" evidence="5">
    <location>
        <begin position="3519"/>
        <end position="3626"/>
    </location>
</feature>
<feature type="region of interest" description="Disordered" evidence="5">
    <location>
        <begin position="3718"/>
        <end position="4124"/>
    </location>
</feature>
<protein>
    <recommendedName>
        <fullName evidence="6">PHD-type domain-containing protein</fullName>
    </recommendedName>
</protein>
<feature type="compositionally biased region" description="Acidic residues" evidence="5">
    <location>
        <begin position="4369"/>
        <end position="4378"/>
    </location>
</feature>
<dbReference type="InterPro" id="IPR011011">
    <property type="entry name" value="Znf_FYVE_PHD"/>
</dbReference>
<feature type="compositionally biased region" description="Polar residues" evidence="5">
    <location>
        <begin position="1017"/>
        <end position="1029"/>
    </location>
</feature>
<feature type="region of interest" description="Disordered" evidence="5">
    <location>
        <begin position="1611"/>
        <end position="1666"/>
    </location>
</feature>
<dbReference type="Gene3D" id="3.30.40.10">
    <property type="entry name" value="Zinc/RING finger domain, C3HC4 (zinc finger)"/>
    <property type="match status" value="1"/>
</dbReference>
<feature type="region of interest" description="Disordered" evidence="5">
    <location>
        <begin position="1538"/>
        <end position="1599"/>
    </location>
</feature>
<feature type="compositionally biased region" description="Basic residues" evidence="5">
    <location>
        <begin position="4464"/>
        <end position="4488"/>
    </location>
</feature>
<feature type="compositionally biased region" description="Polar residues" evidence="5">
    <location>
        <begin position="2237"/>
        <end position="2256"/>
    </location>
</feature>
<dbReference type="GO" id="GO:0031213">
    <property type="term" value="C:RSF complex"/>
    <property type="evidence" value="ECO:0007669"/>
    <property type="project" value="InterPro"/>
</dbReference>
<feature type="region of interest" description="Disordered" evidence="5">
    <location>
        <begin position="64"/>
        <end position="206"/>
    </location>
</feature>